<evidence type="ECO:0000256" key="7">
    <source>
        <dbReference type="HAMAP-Rule" id="MF_01416"/>
    </source>
</evidence>
<dbReference type="InterPro" id="IPR000711">
    <property type="entry name" value="ATPase_OSCP/dsu"/>
</dbReference>
<proteinExistence type="inferred from homology"/>
<comment type="subcellular location">
    <subcellularLocation>
        <location evidence="7">Cell membrane</location>
        <topology evidence="7">Peripheral membrane protein</topology>
    </subcellularLocation>
    <subcellularLocation>
        <location evidence="1">Membrane</location>
    </subcellularLocation>
</comment>
<keyword evidence="6 7" id="KW-0066">ATP synthesis</keyword>
<accession>A0ABR7N3D3</accession>
<evidence type="ECO:0000256" key="5">
    <source>
        <dbReference type="ARBA" id="ARBA00023136"/>
    </source>
</evidence>
<comment type="similarity">
    <text evidence="7">Belongs to the ATPase delta chain family.</text>
</comment>
<dbReference type="InterPro" id="IPR026015">
    <property type="entry name" value="ATP_synth_OSCP/delta_N_sf"/>
</dbReference>
<dbReference type="Pfam" id="PF00213">
    <property type="entry name" value="OSCP"/>
    <property type="match status" value="1"/>
</dbReference>
<keyword evidence="9" id="KW-1185">Reference proteome</keyword>
<keyword evidence="7" id="KW-1003">Cell membrane</keyword>
<organism evidence="8 9">
    <name type="scientific">Jutongia huaianensis</name>
    <dbReference type="NCBI Taxonomy" id="2763668"/>
    <lineage>
        <taxon>Bacteria</taxon>
        <taxon>Bacillati</taxon>
        <taxon>Bacillota</taxon>
        <taxon>Clostridia</taxon>
        <taxon>Lachnospirales</taxon>
        <taxon>Lachnospiraceae</taxon>
        <taxon>Jutongia</taxon>
    </lineage>
</organism>
<keyword evidence="5 7" id="KW-0472">Membrane</keyword>
<keyword evidence="2 7" id="KW-0813">Transport</keyword>
<dbReference type="RefSeq" id="WP_022464301.1">
    <property type="nucleotide sequence ID" value="NZ_JACRSX010000016.1"/>
</dbReference>
<sequence length="190" mass="21531">MAKLVSKTYGEALFELAVEENKLDALMEEVEAVIQVLDDNEDFVKLMCHPKICVEEKCSVLETVFHGRVSDELTGFFLTIEDKGRFKEIYDILSYFVDECREYKKIGVAHVTSAVPLKDAEKDAVEKRLLETTKYESFVMKYEVDPALIGGMKIQIGDRVVDSSIKTKLNNMAKSLSEIQLSNETGKCKE</sequence>
<reference evidence="8 9" key="1">
    <citation type="submission" date="2020-08" db="EMBL/GenBank/DDBJ databases">
        <title>Genome public.</title>
        <authorList>
            <person name="Liu C."/>
            <person name="Sun Q."/>
        </authorList>
    </citation>
    <scope>NUCLEOTIDE SEQUENCE [LARGE SCALE GENOMIC DNA]</scope>
    <source>
        <strain evidence="8 9">NSJ-37</strain>
    </source>
</reference>
<evidence type="ECO:0000313" key="8">
    <source>
        <dbReference type="EMBL" id="MBC8563136.1"/>
    </source>
</evidence>
<name>A0ABR7N3D3_9FIRM</name>
<comment type="function">
    <text evidence="7">This protein is part of the stalk that links CF(0) to CF(1). It either transmits conformational changes from CF(0) to CF(1) or is implicated in proton conduction.</text>
</comment>
<dbReference type="HAMAP" id="MF_01416">
    <property type="entry name" value="ATP_synth_delta_bact"/>
    <property type="match status" value="1"/>
</dbReference>
<dbReference type="Proteomes" id="UP000606193">
    <property type="component" value="Unassembled WGS sequence"/>
</dbReference>
<comment type="caution">
    <text evidence="8">The sequence shown here is derived from an EMBL/GenBank/DDBJ whole genome shotgun (WGS) entry which is preliminary data.</text>
</comment>
<dbReference type="EMBL" id="JACRSX010000016">
    <property type="protein sequence ID" value="MBC8563136.1"/>
    <property type="molecule type" value="Genomic_DNA"/>
</dbReference>
<evidence type="ECO:0000256" key="3">
    <source>
        <dbReference type="ARBA" id="ARBA00022781"/>
    </source>
</evidence>
<dbReference type="SUPFAM" id="SSF47928">
    <property type="entry name" value="N-terminal domain of the delta subunit of the F1F0-ATP synthase"/>
    <property type="match status" value="1"/>
</dbReference>
<keyword evidence="4 7" id="KW-0406">Ion transport</keyword>
<protein>
    <recommendedName>
        <fullName evidence="7">ATP synthase subunit delta</fullName>
    </recommendedName>
    <alternativeName>
        <fullName evidence="7">ATP synthase F(1) sector subunit delta</fullName>
    </alternativeName>
    <alternativeName>
        <fullName evidence="7">F-type ATPase subunit delta</fullName>
        <shortName evidence="7">F-ATPase subunit delta</shortName>
    </alternativeName>
</protein>
<dbReference type="NCBIfam" id="TIGR01145">
    <property type="entry name" value="ATP_synt_delta"/>
    <property type="match status" value="1"/>
</dbReference>
<evidence type="ECO:0000256" key="4">
    <source>
        <dbReference type="ARBA" id="ARBA00023065"/>
    </source>
</evidence>
<dbReference type="PANTHER" id="PTHR11910">
    <property type="entry name" value="ATP SYNTHASE DELTA CHAIN"/>
    <property type="match status" value="1"/>
</dbReference>
<keyword evidence="3 7" id="KW-0375">Hydrogen ion transport</keyword>
<evidence type="ECO:0000256" key="2">
    <source>
        <dbReference type="ARBA" id="ARBA00022448"/>
    </source>
</evidence>
<keyword evidence="7" id="KW-0139">CF(1)</keyword>
<evidence type="ECO:0000313" key="9">
    <source>
        <dbReference type="Proteomes" id="UP000606193"/>
    </source>
</evidence>
<gene>
    <name evidence="7" type="primary">atpH</name>
    <name evidence="8" type="ORF">H8704_10935</name>
</gene>
<dbReference type="Gene3D" id="1.10.520.20">
    <property type="entry name" value="N-terminal domain of the delta subunit of the F1F0-ATP synthase"/>
    <property type="match status" value="1"/>
</dbReference>
<evidence type="ECO:0000256" key="1">
    <source>
        <dbReference type="ARBA" id="ARBA00004370"/>
    </source>
</evidence>
<dbReference type="PRINTS" id="PR00125">
    <property type="entry name" value="ATPASEDELTA"/>
</dbReference>
<evidence type="ECO:0000256" key="6">
    <source>
        <dbReference type="ARBA" id="ARBA00023310"/>
    </source>
</evidence>
<comment type="function">
    <text evidence="7">F(1)F(0) ATP synthase produces ATP from ADP in the presence of a proton or sodium gradient. F-type ATPases consist of two structural domains, F(1) containing the extramembraneous catalytic core and F(0) containing the membrane proton channel, linked together by a central stalk and a peripheral stalk. During catalysis, ATP synthesis in the catalytic domain of F(1) is coupled via a rotary mechanism of the central stalk subunits to proton translocation.</text>
</comment>